<keyword evidence="2" id="KW-1185">Reference proteome</keyword>
<gene>
    <name evidence="1" type="ORF">Pan216_12710</name>
</gene>
<sequence length="326" mass="36132">MGAMRSLQTAATEINTYHRKALDSAGAVLASAKSVLANAKLAGDALLRAKEQIRHGGWEAWVSQHCEFSCRVAQRYMRIASHWDEFEGLMDIESGHIAADLTIRGFERLLERTIRIGDQIRRSAADLESSEQFIHRRFLDKTPEDRHYSAVRWWDLFASDVLMLDAAGWDVEAIAEAFLVTPETVKKVLEPRIPTRFDSPENGQSLCEGEGLPEIAEQYAALVQRMISTALADAAKRAASVAVYEGFPEAKQRLQATQTTHRANAVSGAMGAFPGVWNDPSDNTAMWTCAWTDMAAALGIDDEPPEHFDRLSDLWASARETILQAA</sequence>
<evidence type="ECO:0000313" key="2">
    <source>
        <dbReference type="Proteomes" id="UP000317093"/>
    </source>
</evidence>
<evidence type="ECO:0008006" key="3">
    <source>
        <dbReference type="Google" id="ProtNLM"/>
    </source>
</evidence>
<organism evidence="1 2">
    <name type="scientific">Kolteria novifilia</name>
    <dbReference type="NCBI Taxonomy" id="2527975"/>
    <lineage>
        <taxon>Bacteria</taxon>
        <taxon>Pseudomonadati</taxon>
        <taxon>Planctomycetota</taxon>
        <taxon>Planctomycetia</taxon>
        <taxon>Kolteriales</taxon>
        <taxon>Kolteriaceae</taxon>
        <taxon>Kolteria</taxon>
    </lineage>
</organism>
<proteinExistence type="predicted"/>
<dbReference type="Pfam" id="PF11300">
    <property type="entry name" value="DUF3102"/>
    <property type="match status" value="1"/>
</dbReference>
<dbReference type="KEGG" id="knv:Pan216_12710"/>
<dbReference type="InterPro" id="IPR021451">
    <property type="entry name" value="DUF3102"/>
</dbReference>
<dbReference type="Proteomes" id="UP000317093">
    <property type="component" value="Chromosome"/>
</dbReference>
<protein>
    <recommendedName>
        <fullName evidence="3">DUF3102 domain-containing protein</fullName>
    </recommendedName>
</protein>
<accession>A0A518B0G9</accession>
<dbReference type="AlphaFoldDB" id="A0A518B0G9"/>
<name>A0A518B0G9_9BACT</name>
<reference evidence="1 2" key="1">
    <citation type="submission" date="2019-02" db="EMBL/GenBank/DDBJ databases">
        <title>Deep-cultivation of Planctomycetes and their phenomic and genomic characterization uncovers novel biology.</title>
        <authorList>
            <person name="Wiegand S."/>
            <person name="Jogler M."/>
            <person name="Boedeker C."/>
            <person name="Pinto D."/>
            <person name="Vollmers J."/>
            <person name="Rivas-Marin E."/>
            <person name="Kohn T."/>
            <person name="Peeters S.H."/>
            <person name="Heuer A."/>
            <person name="Rast P."/>
            <person name="Oberbeckmann S."/>
            <person name="Bunk B."/>
            <person name="Jeske O."/>
            <person name="Meyerdierks A."/>
            <person name="Storesund J.E."/>
            <person name="Kallscheuer N."/>
            <person name="Luecker S."/>
            <person name="Lage O.M."/>
            <person name="Pohl T."/>
            <person name="Merkel B.J."/>
            <person name="Hornburger P."/>
            <person name="Mueller R.-W."/>
            <person name="Bruemmer F."/>
            <person name="Labrenz M."/>
            <person name="Spormann A.M."/>
            <person name="Op den Camp H."/>
            <person name="Overmann J."/>
            <person name="Amann R."/>
            <person name="Jetten M.S.M."/>
            <person name="Mascher T."/>
            <person name="Medema M.H."/>
            <person name="Devos D.P."/>
            <person name="Kaster A.-K."/>
            <person name="Ovreas L."/>
            <person name="Rohde M."/>
            <person name="Galperin M.Y."/>
            <person name="Jogler C."/>
        </authorList>
    </citation>
    <scope>NUCLEOTIDE SEQUENCE [LARGE SCALE GENOMIC DNA]</scope>
    <source>
        <strain evidence="1 2">Pan216</strain>
    </source>
</reference>
<evidence type="ECO:0000313" key="1">
    <source>
        <dbReference type="EMBL" id="QDU60432.1"/>
    </source>
</evidence>
<dbReference type="EMBL" id="CP036279">
    <property type="protein sequence ID" value="QDU60432.1"/>
    <property type="molecule type" value="Genomic_DNA"/>
</dbReference>